<sequence>MRRLGARLGTAATAVYRHITTEDELVRRLSRSRDPEKVLADTMAAATEVAMDFPRLRERLAGSAAAECSAAPTVPSSSASARSSTASRRS</sequence>
<dbReference type="OrthoDB" id="3818006at2"/>
<dbReference type="RefSeq" id="WP_046907552.1">
    <property type="nucleotide sequence ID" value="NZ_BAAAXG010000013.1"/>
</dbReference>
<dbReference type="Proteomes" id="UP000265325">
    <property type="component" value="Unassembled WGS sequence"/>
</dbReference>
<name>A0A2P2GQB1_STREW</name>
<comment type="caution">
    <text evidence="2">The sequence shown here is derived from an EMBL/GenBank/DDBJ whole genome shotgun (WGS) entry which is preliminary data.</text>
</comment>
<keyword evidence="3" id="KW-1185">Reference proteome</keyword>
<organism evidence="2 3">
    <name type="scientific">Streptomyces showdoensis</name>
    <dbReference type="NCBI Taxonomy" id="68268"/>
    <lineage>
        <taxon>Bacteria</taxon>
        <taxon>Bacillati</taxon>
        <taxon>Actinomycetota</taxon>
        <taxon>Actinomycetes</taxon>
        <taxon>Kitasatosporales</taxon>
        <taxon>Streptomycetaceae</taxon>
        <taxon>Streptomyces</taxon>
    </lineage>
</organism>
<protein>
    <submittedName>
        <fullName evidence="2">Uncharacterized protein</fullName>
    </submittedName>
</protein>
<gene>
    <name evidence="2" type="ORF">VO63_11240</name>
</gene>
<proteinExistence type="predicted"/>
<dbReference type="EMBL" id="LAQS01000014">
    <property type="protein sequence ID" value="KKZ73692.1"/>
    <property type="molecule type" value="Genomic_DNA"/>
</dbReference>
<accession>A0A2P2GQB1</accession>
<feature type="region of interest" description="Disordered" evidence="1">
    <location>
        <begin position="67"/>
        <end position="90"/>
    </location>
</feature>
<evidence type="ECO:0000313" key="3">
    <source>
        <dbReference type="Proteomes" id="UP000265325"/>
    </source>
</evidence>
<dbReference type="AlphaFoldDB" id="A0A2P2GQB1"/>
<reference evidence="2 3" key="1">
    <citation type="submission" date="2015-05" db="EMBL/GenBank/DDBJ databases">
        <title>Draft Genome assembly of Streptomyces showdoensis.</title>
        <authorList>
            <person name="Thapa K.K."/>
            <person name="Metsa-Ketela M."/>
        </authorList>
    </citation>
    <scope>NUCLEOTIDE SEQUENCE [LARGE SCALE GENOMIC DNA]</scope>
    <source>
        <strain evidence="2 3">ATCC 15227</strain>
    </source>
</reference>
<evidence type="ECO:0000256" key="1">
    <source>
        <dbReference type="SAM" id="MobiDB-lite"/>
    </source>
</evidence>
<evidence type="ECO:0000313" key="2">
    <source>
        <dbReference type="EMBL" id="KKZ73692.1"/>
    </source>
</evidence>
<dbReference type="Gene3D" id="1.10.10.60">
    <property type="entry name" value="Homeodomain-like"/>
    <property type="match status" value="1"/>
</dbReference>